<dbReference type="Pfam" id="PF01325">
    <property type="entry name" value="Fe_dep_repress"/>
    <property type="match status" value="1"/>
</dbReference>
<dbReference type="GO" id="GO:0003677">
    <property type="term" value="F:DNA binding"/>
    <property type="evidence" value="ECO:0007669"/>
    <property type="project" value="UniProtKB-KW"/>
</dbReference>
<evidence type="ECO:0000313" key="7">
    <source>
        <dbReference type="Proteomes" id="UP000005095"/>
    </source>
</evidence>
<evidence type="ECO:0000256" key="3">
    <source>
        <dbReference type="ARBA" id="ARBA00023125"/>
    </source>
</evidence>
<dbReference type="PANTHER" id="PTHR33238:SF7">
    <property type="entry name" value="IRON-DEPENDENT TRANSCRIPTIONAL REGULATOR"/>
    <property type="match status" value="1"/>
</dbReference>
<dbReference type="InterPro" id="IPR022689">
    <property type="entry name" value="Iron_dep_repressor"/>
</dbReference>
<protein>
    <submittedName>
        <fullName evidence="6">Iron (Metal) dependent repressor, DtxR family</fullName>
    </submittedName>
</protein>
<dbReference type="InterPro" id="IPR022687">
    <property type="entry name" value="HTH_DTXR"/>
</dbReference>
<evidence type="ECO:0000256" key="2">
    <source>
        <dbReference type="ARBA" id="ARBA00023015"/>
    </source>
</evidence>
<dbReference type="InterPro" id="IPR001367">
    <property type="entry name" value="Fe_dep_repressor"/>
</dbReference>
<dbReference type="PROSITE" id="PS50944">
    <property type="entry name" value="HTH_DTXR"/>
    <property type="match status" value="1"/>
</dbReference>
<dbReference type="InterPro" id="IPR036421">
    <property type="entry name" value="Fe_dep_repressor_sf"/>
</dbReference>
<evidence type="ECO:0000313" key="6">
    <source>
        <dbReference type="EMBL" id="EJG06668.1"/>
    </source>
</evidence>
<evidence type="ECO:0000256" key="4">
    <source>
        <dbReference type="ARBA" id="ARBA00023163"/>
    </source>
</evidence>
<dbReference type="SMART" id="SM00529">
    <property type="entry name" value="HTH_DTXR"/>
    <property type="match status" value="1"/>
</dbReference>
<dbReference type="InterPro" id="IPR036390">
    <property type="entry name" value="WH_DNA-bd_sf"/>
</dbReference>
<dbReference type="STRING" id="28892.Metli_0704"/>
<evidence type="ECO:0000256" key="1">
    <source>
        <dbReference type="ARBA" id="ARBA00007871"/>
    </source>
</evidence>
<dbReference type="Proteomes" id="UP000005095">
    <property type="component" value="Chromosome"/>
</dbReference>
<dbReference type="InterPro" id="IPR036388">
    <property type="entry name" value="WH-like_DNA-bd_sf"/>
</dbReference>
<evidence type="ECO:0000259" key="5">
    <source>
        <dbReference type="PROSITE" id="PS50944"/>
    </source>
</evidence>
<keyword evidence="3" id="KW-0238">DNA-binding</keyword>
<dbReference type="GO" id="GO:0003700">
    <property type="term" value="F:DNA-binding transcription factor activity"/>
    <property type="evidence" value="ECO:0007669"/>
    <property type="project" value="InterPro"/>
</dbReference>
<keyword evidence="4" id="KW-0804">Transcription</keyword>
<keyword evidence="2" id="KW-0805">Transcription regulation</keyword>
<dbReference type="InterPro" id="IPR050536">
    <property type="entry name" value="DtxR_MntR_Metal-Reg"/>
</dbReference>
<dbReference type="GO" id="GO:0046914">
    <property type="term" value="F:transition metal ion binding"/>
    <property type="evidence" value="ECO:0007669"/>
    <property type="project" value="InterPro"/>
</dbReference>
<dbReference type="GO" id="GO:0046983">
    <property type="term" value="F:protein dimerization activity"/>
    <property type="evidence" value="ECO:0007669"/>
    <property type="project" value="InterPro"/>
</dbReference>
<comment type="similarity">
    <text evidence="1">Belongs to the DtxR/MntR family.</text>
</comment>
<keyword evidence="7" id="KW-1185">Reference proteome</keyword>
<dbReference type="Pfam" id="PF02742">
    <property type="entry name" value="Fe_dep_repr_C"/>
    <property type="match status" value="1"/>
</dbReference>
<feature type="domain" description="HTH dtxR-type" evidence="5">
    <location>
        <begin position="43"/>
        <end position="104"/>
    </location>
</feature>
<proteinExistence type="inferred from homology"/>
<organism evidence="6 7">
    <name type="scientific">Methanofollis liminatans DSM 4140</name>
    <dbReference type="NCBI Taxonomy" id="28892"/>
    <lineage>
        <taxon>Archaea</taxon>
        <taxon>Methanobacteriati</taxon>
        <taxon>Methanobacteriota</taxon>
        <taxon>Stenosarchaea group</taxon>
        <taxon>Methanomicrobia</taxon>
        <taxon>Methanomicrobiales</taxon>
        <taxon>Methanomicrobiaceae</taxon>
        <taxon>Methanofollis</taxon>
    </lineage>
</organism>
<dbReference type="SUPFAM" id="SSF46785">
    <property type="entry name" value="Winged helix' DNA-binding domain"/>
    <property type="match status" value="1"/>
</dbReference>
<dbReference type="HOGENOM" id="CLU_069532_3_0_2"/>
<gene>
    <name evidence="6" type="ORF">Metli_0704</name>
</gene>
<dbReference type="AlphaFoldDB" id="J1AP31"/>
<dbReference type="EMBL" id="CM001555">
    <property type="protein sequence ID" value="EJG06668.1"/>
    <property type="molecule type" value="Genomic_DNA"/>
</dbReference>
<accession>J1AP31</accession>
<name>J1AP31_9EURY</name>
<dbReference type="Gene3D" id="1.10.60.10">
    <property type="entry name" value="Iron dependent repressor, metal binding and dimerisation domain"/>
    <property type="match status" value="1"/>
</dbReference>
<dbReference type="RefSeq" id="WP_004038067.1">
    <property type="nucleotide sequence ID" value="NZ_CM001555.1"/>
</dbReference>
<dbReference type="Gene3D" id="1.10.10.10">
    <property type="entry name" value="Winged helix-like DNA-binding domain superfamily/Winged helix DNA-binding domain"/>
    <property type="match status" value="1"/>
</dbReference>
<reference evidence="6 7" key="1">
    <citation type="submission" date="2011-08" db="EMBL/GenBank/DDBJ databases">
        <title>The complete genome of Methanofollis liminatans DSM 4140.</title>
        <authorList>
            <consortium name="US DOE Joint Genome Institute (JGI-PGF)"/>
            <person name="Lucas S."/>
            <person name="Han J."/>
            <person name="Lapidus A."/>
            <person name="Bruce D."/>
            <person name="Goodwin L."/>
            <person name="Pitluck S."/>
            <person name="Peters L."/>
            <person name="Kyrpides N."/>
            <person name="Mavromatis K."/>
            <person name="Ivanova N."/>
            <person name="Mikhailova N."/>
            <person name="Lu M."/>
            <person name="Detter J.C."/>
            <person name="Tapia R."/>
            <person name="Han C."/>
            <person name="Land M."/>
            <person name="Hauser L."/>
            <person name="Markowitz V."/>
            <person name="Cheng J.-F."/>
            <person name="Hugenholtz P."/>
            <person name="Woyke T."/>
            <person name="Wu D."/>
            <person name="Spring S."/>
            <person name="Schuler E."/>
            <person name="Brambilla E."/>
            <person name="Klenk H.-P."/>
            <person name="Eisen J.A."/>
        </authorList>
    </citation>
    <scope>NUCLEOTIDE SEQUENCE [LARGE SCALE GENOMIC DNA]</scope>
    <source>
        <strain evidence="6 7">DSM 4140</strain>
    </source>
</reference>
<sequence length="184" mass="20639">MRDRPDPDLLCGGRCNSDAIGGPLGHRRGRAMAPGRCCGRGPLSRKVEDYLEAILCVAREKGYARTSDVAKELSVSPSSVVEMFQKLGHMGLVTYRRYEGVTLTPEGRSIAEVIAFRHETLKGFLSLIGVSERVSEEDACFMEHELHNETIEQVRGLVEYLERSPSFKAEFEAFLKTREFKQGR</sequence>
<dbReference type="SUPFAM" id="SSF47979">
    <property type="entry name" value="Iron-dependent repressor protein, dimerization domain"/>
    <property type="match status" value="1"/>
</dbReference>
<dbReference type="PANTHER" id="PTHR33238">
    <property type="entry name" value="IRON (METAL) DEPENDENT REPRESSOR, DTXR FAMILY"/>
    <property type="match status" value="1"/>
</dbReference>